<reference evidence="1" key="1">
    <citation type="journal article" date="2018" name="Genome Biol. Evol.">
        <title>Two Groups of Cocirculating, Epidemic Clostridiodes difficile Strains Microdiversify through Different Mechanisms.</title>
        <authorList>
            <person name="Murillo T."/>
            <person name="Ramirez-Vargas G."/>
            <person name="Riedel T."/>
            <person name="Overmann J."/>
            <person name="Andersen J.M."/>
            <person name="Guzman-Verri C."/>
            <person name="Chaves-Olarte E."/>
            <person name="Rodriguez C."/>
        </authorList>
    </citation>
    <scope>NUCLEOTIDE SEQUENCE</scope>
    <source>
        <strain evidence="1">LIBA-6289</strain>
        <plasmid evidence="1">LIBA6289</plasmid>
    </source>
</reference>
<evidence type="ECO:0000313" key="1">
    <source>
        <dbReference type="EMBL" id="AVX33746.1"/>
    </source>
</evidence>
<keyword evidence="1" id="KW-0614">Plasmid</keyword>
<dbReference type="AlphaFoldDB" id="A0A2R4NC95"/>
<geneLocation type="plasmid" evidence="1">
    <name>LIBA6289</name>
</geneLocation>
<dbReference type="EMBL" id="MF547664">
    <property type="protein sequence ID" value="AVX33746.1"/>
    <property type="molecule type" value="Genomic_DNA"/>
</dbReference>
<organism evidence="1">
    <name type="scientific">Clostridioides difficile</name>
    <name type="common">Peptoclostridium difficile</name>
    <dbReference type="NCBI Taxonomy" id="1496"/>
    <lineage>
        <taxon>Bacteria</taxon>
        <taxon>Bacillati</taxon>
        <taxon>Bacillota</taxon>
        <taxon>Clostridia</taxon>
        <taxon>Peptostreptococcales</taxon>
        <taxon>Peptostreptococcaceae</taxon>
        <taxon>Clostridioides</taxon>
    </lineage>
</organism>
<gene>
    <name evidence="1" type="ORF">plasmid_LIBA6289_00061</name>
</gene>
<proteinExistence type="predicted"/>
<protein>
    <submittedName>
        <fullName evidence="1">Uncharacterized protein</fullName>
    </submittedName>
</protein>
<name>A0A2R4NC95_CLODI</name>
<dbReference type="RefSeq" id="WP_172692600.1">
    <property type="nucleotide sequence ID" value="NZ_MF547664.1"/>
</dbReference>
<accession>A0A2R4NC95</accession>
<sequence length="134" mass="15723">MSKVDKHFLLEKENVEYIKKLKEEKFHTESLAINHIIKEHREKETNDTQMIISIMIDEVFNRLNSELKKYNTKLNVTDKNVQIILELINGILVENNLDDIAMTDELESSSLLKARKTVTRKIEKSKYSKGKALY</sequence>